<dbReference type="AlphaFoldDB" id="A0A1C4XZQ0"/>
<feature type="transmembrane region" description="Helical" evidence="2">
    <location>
        <begin position="412"/>
        <end position="434"/>
    </location>
</feature>
<feature type="transmembrane region" description="Helical" evidence="2">
    <location>
        <begin position="330"/>
        <end position="348"/>
    </location>
</feature>
<feature type="transmembrane region" description="Helical" evidence="2">
    <location>
        <begin position="170"/>
        <end position="189"/>
    </location>
</feature>
<feature type="region of interest" description="Disordered" evidence="1">
    <location>
        <begin position="191"/>
        <end position="246"/>
    </location>
</feature>
<evidence type="ECO:0000256" key="2">
    <source>
        <dbReference type="SAM" id="Phobius"/>
    </source>
</evidence>
<dbReference type="RefSeq" id="WP_089007406.1">
    <property type="nucleotide sequence ID" value="NZ_LT607411.1"/>
</dbReference>
<dbReference type="InterPro" id="IPR036259">
    <property type="entry name" value="MFS_trans_sf"/>
</dbReference>
<feature type="transmembrane region" description="Helical" evidence="2">
    <location>
        <begin position="385"/>
        <end position="406"/>
    </location>
</feature>
<evidence type="ECO:0000313" key="4">
    <source>
        <dbReference type="Proteomes" id="UP000198242"/>
    </source>
</evidence>
<feature type="transmembrane region" description="Helical" evidence="2">
    <location>
        <begin position="21"/>
        <end position="39"/>
    </location>
</feature>
<dbReference type="Gene3D" id="1.20.1250.20">
    <property type="entry name" value="MFS general substrate transporter like domains"/>
    <property type="match status" value="1"/>
</dbReference>
<dbReference type="InterPro" id="IPR011701">
    <property type="entry name" value="MFS"/>
</dbReference>
<keyword evidence="2" id="KW-0472">Membrane</keyword>
<sequence length="455" mass="46116">MIVTSTRVPTTRRLAATLYGYAFLTDFILLYPLYVLLFADTGLSVGQISSLFVIWSATGVVLEVPSGAWADAVSRRLLLALAPLLPAAAFALWVLVPSYPVFAVGFVLWGAGGTLRSGALEALVFTELERIGAADRYARLMGRARTAEVCAAAASGALAGPVLAAGGYPAVGAASVAAGLLAAAVATRFPEHRPPRPAPSADPRLDEYPSADPGLDEHPSAGPGSGEQPAAAAGLAVPPSAADGSDEPGWLASLRAGLAEARADRTVRAALLLVPAVTAIWGGLDEYTGLLARDTGVTEATVPLLLLLLWAGMTVGGLLAPAGERLTTRGYAGLLVLAASALAAGALIGHPAGFVLLAVAFAAFQLATVLADVRLQARITGPARATVTSVAGMATDLTIIVFYAGYGVVAGVTGNGVAFALAALPYLAMAAWLAGGGRGVARRRPPARKSVVVGK</sequence>
<keyword evidence="2" id="KW-1133">Transmembrane helix</keyword>
<name>A0A1C4XZQ0_MICVI</name>
<feature type="transmembrane region" description="Helical" evidence="2">
    <location>
        <begin position="354"/>
        <end position="373"/>
    </location>
</feature>
<feature type="transmembrane region" description="Helical" evidence="2">
    <location>
        <begin position="267"/>
        <end position="284"/>
    </location>
</feature>
<feature type="compositionally biased region" description="Low complexity" evidence="1">
    <location>
        <begin position="229"/>
        <end position="242"/>
    </location>
</feature>
<feature type="transmembrane region" description="Helical" evidence="2">
    <location>
        <begin position="45"/>
        <end position="65"/>
    </location>
</feature>
<keyword evidence="2" id="KW-0812">Transmembrane</keyword>
<dbReference type="PANTHER" id="PTHR23530:SF1">
    <property type="entry name" value="PERMEASE, MAJOR FACILITATOR SUPERFAMILY-RELATED"/>
    <property type="match status" value="1"/>
</dbReference>
<dbReference type="PANTHER" id="PTHR23530">
    <property type="entry name" value="TRANSPORT PROTEIN-RELATED"/>
    <property type="match status" value="1"/>
</dbReference>
<feature type="transmembrane region" description="Helical" evidence="2">
    <location>
        <begin position="77"/>
        <end position="96"/>
    </location>
</feature>
<proteinExistence type="predicted"/>
<dbReference type="Pfam" id="PF07690">
    <property type="entry name" value="MFS_1"/>
    <property type="match status" value="1"/>
</dbReference>
<gene>
    <name evidence="3" type="ORF">GA0074695_3744</name>
</gene>
<protein>
    <submittedName>
        <fullName evidence="3">Major Facilitator Superfamily protein</fullName>
    </submittedName>
</protein>
<evidence type="ECO:0000313" key="3">
    <source>
        <dbReference type="EMBL" id="SCF13912.1"/>
    </source>
</evidence>
<dbReference type="EMBL" id="LT607411">
    <property type="protein sequence ID" value="SCF13912.1"/>
    <property type="molecule type" value="Genomic_DNA"/>
</dbReference>
<dbReference type="Proteomes" id="UP000198242">
    <property type="component" value="Chromosome I"/>
</dbReference>
<dbReference type="InterPro" id="IPR053160">
    <property type="entry name" value="MFS_DHA3_Transporter"/>
</dbReference>
<dbReference type="OrthoDB" id="350307at2"/>
<dbReference type="GO" id="GO:0022857">
    <property type="term" value="F:transmembrane transporter activity"/>
    <property type="evidence" value="ECO:0007669"/>
    <property type="project" value="InterPro"/>
</dbReference>
<evidence type="ECO:0000256" key="1">
    <source>
        <dbReference type="SAM" id="MobiDB-lite"/>
    </source>
</evidence>
<accession>A0A1C4XZQ0</accession>
<organism evidence="3 4">
    <name type="scientific">Micromonospora viridifaciens</name>
    <dbReference type="NCBI Taxonomy" id="1881"/>
    <lineage>
        <taxon>Bacteria</taxon>
        <taxon>Bacillati</taxon>
        <taxon>Actinomycetota</taxon>
        <taxon>Actinomycetes</taxon>
        <taxon>Micromonosporales</taxon>
        <taxon>Micromonosporaceae</taxon>
        <taxon>Micromonospora</taxon>
    </lineage>
</organism>
<keyword evidence="4" id="KW-1185">Reference proteome</keyword>
<dbReference type="SUPFAM" id="SSF103473">
    <property type="entry name" value="MFS general substrate transporter"/>
    <property type="match status" value="1"/>
</dbReference>
<feature type="transmembrane region" description="Helical" evidence="2">
    <location>
        <begin position="304"/>
        <end position="323"/>
    </location>
</feature>
<reference evidence="4" key="1">
    <citation type="submission" date="2016-06" db="EMBL/GenBank/DDBJ databases">
        <authorList>
            <person name="Varghese N."/>
            <person name="Submissions Spin"/>
        </authorList>
    </citation>
    <scope>NUCLEOTIDE SEQUENCE [LARGE SCALE GENOMIC DNA]</scope>
    <source>
        <strain evidence="4">DSM 43909</strain>
    </source>
</reference>